<feature type="domain" description="B30.2/SPRY" evidence="10">
    <location>
        <begin position="347"/>
        <end position="548"/>
    </location>
</feature>
<dbReference type="Gene3D" id="3.30.160.60">
    <property type="entry name" value="Classic Zinc Finger"/>
    <property type="match status" value="1"/>
</dbReference>
<feature type="coiled-coil region" evidence="7">
    <location>
        <begin position="210"/>
        <end position="294"/>
    </location>
</feature>
<dbReference type="InterPro" id="IPR003877">
    <property type="entry name" value="SPRY_dom"/>
</dbReference>
<keyword evidence="1" id="KW-0399">Innate immunity</keyword>
<dbReference type="InterPro" id="IPR003879">
    <property type="entry name" value="Butyrophylin_SPRY"/>
</dbReference>
<dbReference type="GeneID" id="120045432"/>
<dbReference type="Pfam" id="PF00643">
    <property type="entry name" value="zf-B_box"/>
    <property type="match status" value="1"/>
</dbReference>
<dbReference type="PROSITE" id="PS50089">
    <property type="entry name" value="ZF_RING_2"/>
    <property type="match status" value="1"/>
</dbReference>
<dbReference type="PROSITE" id="PS50119">
    <property type="entry name" value="ZF_BBOX"/>
    <property type="match status" value="1"/>
</dbReference>
<evidence type="ECO:0000256" key="3">
    <source>
        <dbReference type="ARBA" id="ARBA00022771"/>
    </source>
</evidence>
<dbReference type="CDD" id="cd19769">
    <property type="entry name" value="Bbox2_TRIM16-like"/>
    <property type="match status" value="1"/>
</dbReference>
<dbReference type="KEGG" id="snh:120045432"/>
<dbReference type="FunFam" id="2.60.120.920:FF:000004">
    <property type="entry name" value="Butyrophilin subfamily 1 member A1"/>
    <property type="match status" value="1"/>
</dbReference>
<feature type="domain" description="RING-type" evidence="8">
    <location>
        <begin position="15"/>
        <end position="55"/>
    </location>
</feature>
<sequence length="552" mass="63762">MASSSRLLSEEQFQCSICLDVFTEPVSTPCGHNFCEACISGYWDITDLCQCPLCKQIFHQRPELKTNTAFRDIVEHFKMIRIRDTDESPAEAGEVSCDVCTGTRLKALKSCLECLTSFCETHLQPHQRVTGLKRHKLIDPVENLEDRMCKKHDRLLELFCRTDQTCVCQFCIETDHKNHHTVPLEEECGERKVQLGKTKRQIRQMTQERMQKVQEVKHSVELNKRDAEREIADGLQVFTALVYSIQRSQADFMEVVEEKQKAAENRADGLIKELEQEMTELQRKSTELEQYSHTEDHLLLLQTFPSLCTPKHTKDWSEVSVHSDMCLGGLRRAVSELEQTLQEELEREVKRLCDVELKTIQQWSADVTLDPDTAHPFLILSRDRKQVRYGGTRQKLPDNAKKFYNPERFLNHLSVLGKESFSSGRFYYEVQVNGKAEWLLGVARESINRKNYINMSPVDGLWTVYMRGEDIYEAYTSPPVPLSLREKPQKVGVFVDYEGGRVSFYNVEARAHIYSFIGCAFTEKLYPYFNTCDNELGPNLAPFVICPVNHTD</sequence>
<keyword evidence="4" id="KW-0862">Zinc</keyword>
<evidence type="ECO:0000256" key="4">
    <source>
        <dbReference type="ARBA" id="ARBA00022833"/>
    </source>
</evidence>
<dbReference type="InterPro" id="IPR013320">
    <property type="entry name" value="ConA-like_dom_sf"/>
</dbReference>
<dbReference type="InterPro" id="IPR013083">
    <property type="entry name" value="Znf_RING/FYVE/PHD"/>
</dbReference>
<dbReference type="Pfam" id="PF25600">
    <property type="entry name" value="TRIM_CC"/>
    <property type="match status" value="1"/>
</dbReference>
<evidence type="ECO:0000256" key="5">
    <source>
        <dbReference type="ARBA" id="ARBA00022859"/>
    </source>
</evidence>
<keyword evidence="5" id="KW-0391">Immunity</keyword>
<dbReference type="InterPro" id="IPR001870">
    <property type="entry name" value="B30.2/SPRY"/>
</dbReference>
<dbReference type="PROSITE" id="PS50188">
    <property type="entry name" value="B302_SPRY"/>
    <property type="match status" value="1"/>
</dbReference>
<dbReference type="RefSeq" id="XP_038846241.1">
    <property type="nucleotide sequence ID" value="XM_038990313.1"/>
</dbReference>
<dbReference type="SMART" id="SM00589">
    <property type="entry name" value="PRY"/>
    <property type="match status" value="1"/>
</dbReference>
<accession>A0A8U0UBW7</accession>
<dbReference type="InterPro" id="IPR051051">
    <property type="entry name" value="E3_ubiq-ligase_TRIM/RNF"/>
</dbReference>
<dbReference type="GO" id="GO:0045087">
    <property type="term" value="P:innate immune response"/>
    <property type="evidence" value="ECO:0007669"/>
    <property type="project" value="UniProtKB-KW"/>
</dbReference>
<reference evidence="12" key="1">
    <citation type="submission" date="2025-08" db="UniProtKB">
        <authorList>
            <consortium name="RefSeq"/>
        </authorList>
    </citation>
    <scope>IDENTIFICATION</scope>
    <source>
        <tissue evidence="12">White muscle</tissue>
    </source>
</reference>
<keyword evidence="2" id="KW-0479">Metal-binding</keyword>
<dbReference type="PRINTS" id="PR01407">
    <property type="entry name" value="BUTYPHLNCDUF"/>
</dbReference>
<feature type="domain" description="B box-type" evidence="9">
    <location>
        <begin position="144"/>
        <end position="184"/>
    </location>
</feature>
<dbReference type="Pfam" id="PF00622">
    <property type="entry name" value="SPRY"/>
    <property type="match status" value="1"/>
</dbReference>
<dbReference type="PANTHER" id="PTHR25465">
    <property type="entry name" value="B-BOX DOMAIN CONTAINING"/>
    <property type="match status" value="1"/>
</dbReference>
<dbReference type="InterPro" id="IPR027370">
    <property type="entry name" value="Znf-RING_euk"/>
</dbReference>
<dbReference type="GO" id="GO:0005737">
    <property type="term" value="C:cytoplasm"/>
    <property type="evidence" value="ECO:0007669"/>
    <property type="project" value="UniProtKB-ARBA"/>
</dbReference>
<evidence type="ECO:0000256" key="6">
    <source>
        <dbReference type="PROSITE-ProRule" id="PRU00024"/>
    </source>
</evidence>
<organism evidence="11 12">
    <name type="scientific">Salvelinus namaycush</name>
    <name type="common">Lake trout</name>
    <name type="synonym">Salmo namaycush</name>
    <dbReference type="NCBI Taxonomy" id="8040"/>
    <lineage>
        <taxon>Eukaryota</taxon>
        <taxon>Metazoa</taxon>
        <taxon>Chordata</taxon>
        <taxon>Craniata</taxon>
        <taxon>Vertebrata</taxon>
        <taxon>Euteleostomi</taxon>
        <taxon>Actinopterygii</taxon>
        <taxon>Neopterygii</taxon>
        <taxon>Teleostei</taxon>
        <taxon>Protacanthopterygii</taxon>
        <taxon>Salmoniformes</taxon>
        <taxon>Salmonidae</taxon>
        <taxon>Salmoninae</taxon>
        <taxon>Salvelinus</taxon>
    </lineage>
</organism>
<evidence type="ECO:0000259" key="10">
    <source>
        <dbReference type="PROSITE" id="PS50188"/>
    </source>
</evidence>
<evidence type="ECO:0000256" key="7">
    <source>
        <dbReference type="SAM" id="Coils"/>
    </source>
</evidence>
<dbReference type="InterPro" id="IPR000315">
    <property type="entry name" value="Znf_B-box"/>
</dbReference>
<dbReference type="Gene3D" id="4.10.830.40">
    <property type="match status" value="1"/>
</dbReference>
<evidence type="ECO:0000259" key="9">
    <source>
        <dbReference type="PROSITE" id="PS50119"/>
    </source>
</evidence>
<dbReference type="SUPFAM" id="SSF57845">
    <property type="entry name" value="B-box zinc-binding domain"/>
    <property type="match status" value="1"/>
</dbReference>
<proteinExistence type="predicted"/>
<evidence type="ECO:0000259" key="8">
    <source>
        <dbReference type="PROSITE" id="PS50089"/>
    </source>
</evidence>
<protein>
    <submittedName>
        <fullName evidence="12">E3 ubiquitin-protein ligase TRIM21-like</fullName>
    </submittedName>
</protein>
<dbReference type="Pfam" id="PF13765">
    <property type="entry name" value="PRY"/>
    <property type="match status" value="1"/>
</dbReference>
<dbReference type="SMART" id="SM00184">
    <property type="entry name" value="RING"/>
    <property type="match status" value="1"/>
</dbReference>
<dbReference type="InterPro" id="IPR001841">
    <property type="entry name" value="Znf_RING"/>
</dbReference>
<dbReference type="AlphaFoldDB" id="A0A8U0UBW7"/>
<dbReference type="SUPFAM" id="SSF57850">
    <property type="entry name" value="RING/U-box"/>
    <property type="match status" value="1"/>
</dbReference>
<evidence type="ECO:0000256" key="2">
    <source>
        <dbReference type="ARBA" id="ARBA00022723"/>
    </source>
</evidence>
<keyword evidence="11" id="KW-1185">Reference proteome</keyword>
<dbReference type="SMART" id="SM00449">
    <property type="entry name" value="SPRY"/>
    <property type="match status" value="1"/>
</dbReference>
<dbReference type="CDD" id="cd13733">
    <property type="entry name" value="SPRY_PRY_C-I_1"/>
    <property type="match status" value="1"/>
</dbReference>
<evidence type="ECO:0000313" key="12">
    <source>
        <dbReference type="RefSeq" id="XP_038846241.1"/>
    </source>
</evidence>
<gene>
    <name evidence="12" type="primary">LOC120045432</name>
</gene>
<dbReference type="PROSITE" id="PS00518">
    <property type="entry name" value="ZF_RING_1"/>
    <property type="match status" value="1"/>
</dbReference>
<dbReference type="Gene3D" id="3.30.40.10">
    <property type="entry name" value="Zinc/RING finger domain, C3HC4 (zinc finger)"/>
    <property type="match status" value="1"/>
</dbReference>
<dbReference type="Gene3D" id="2.60.120.920">
    <property type="match status" value="1"/>
</dbReference>
<dbReference type="InterPro" id="IPR043136">
    <property type="entry name" value="B30.2/SPRY_sf"/>
</dbReference>
<dbReference type="PANTHER" id="PTHR25465:SF32">
    <property type="entry name" value="BLOODTHIRSTY-RELATED GENE FAMILY, MEMBER 16 ISOFORM X1-RELATED"/>
    <property type="match status" value="1"/>
</dbReference>
<keyword evidence="7" id="KW-0175">Coiled coil</keyword>
<keyword evidence="3 6" id="KW-0863">Zinc-finger</keyword>
<name>A0A8U0UBW7_SALNM</name>
<dbReference type="InterPro" id="IPR017907">
    <property type="entry name" value="Znf_RING_CS"/>
</dbReference>
<dbReference type="SUPFAM" id="SSF49899">
    <property type="entry name" value="Concanavalin A-like lectins/glucanases"/>
    <property type="match status" value="1"/>
</dbReference>
<dbReference type="SMART" id="SM00336">
    <property type="entry name" value="BBOX"/>
    <property type="match status" value="2"/>
</dbReference>
<dbReference type="InterPro" id="IPR006574">
    <property type="entry name" value="PRY"/>
</dbReference>
<evidence type="ECO:0000256" key="1">
    <source>
        <dbReference type="ARBA" id="ARBA00022588"/>
    </source>
</evidence>
<dbReference type="Proteomes" id="UP000808372">
    <property type="component" value="Chromosome 4"/>
</dbReference>
<dbReference type="GO" id="GO:0008270">
    <property type="term" value="F:zinc ion binding"/>
    <property type="evidence" value="ECO:0007669"/>
    <property type="project" value="UniProtKB-KW"/>
</dbReference>
<evidence type="ECO:0000313" key="11">
    <source>
        <dbReference type="Proteomes" id="UP000808372"/>
    </source>
</evidence>
<dbReference type="Pfam" id="PF13445">
    <property type="entry name" value="zf-RING_UBOX"/>
    <property type="match status" value="1"/>
</dbReference>
<dbReference type="InterPro" id="IPR058030">
    <property type="entry name" value="TRIM8/14/16/25/29/45/65_CC"/>
</dbReference>